<dbReference type="EMBL" id="LSRQ01001182">
    <property type="protein sequence ID" value="OAY78925.1"/>
    <property type="molecule type" value="Genomic_DNA"/>
</dbReference>
<dbReference type="InterPro" id="IPR036396">
    <property type="entry name" value="Cyt_P450_sf"/>
</dbReference>
<dbReference type="SUPFAM" id="SSF48264">
    <property type="entry name" value="Cytochrome P450"/>
    <property type="match status" value="1"/>
</dbReference>
<accession>A0A199VQE2</accession>
<dbReference type="Proteomes" id="UP000092600">
    <property type="component" value="Unassembled WGS sequence"/>
</dbReference>
<dbReference type="InterPro" id="IPR001128">
    <property type="entry name" value="Cyt_P450"/>
</dbReference>
<dbReference type="Gene3D" id="1.10.630.10">
    <property type="entry name" value="Cytochrome P450"/>
    <property type="match status" value="1"/>
</dbReference>
<dbReference type="PANTHER" id="PTHR24298:SF800">
    <property type="entry name" value="CYTOCHROME P450 89A2-RELATED"/>
    <property type="match status" value="1"/>
</dbReference>
<evidence type="ECO:0000256" key="5">
    <source>
        <dbReference type="ARBA" id="ARBA00023136"/>
    </source>
</evidence>
<keyword evidence="2" id="KW-0812">Transmembrane</keyword>
<dbReference type="Pfam" id="PF00067">
    <property type="entry name" value="p450"/>
    <property type="match status" value="1"/>
</dbReference>
<keyword evidence="5" id="KW-0472">Membrane</keyword>
<reference evidence="6 7" key="1">
    <citation type="journal article" date="2016" name="DNA Res.">
        <title>The draft genome of MD-2 pineapple using hybrid error correction of long reads.</title>
        <authorList>
            <person name="Redwan R.M."/>
            <person name="Saidin A."/>
            <person name="Kumar S.V."/>
        </authorList>
    </citation>
    <scope>NUCLEOTIDE SEQUENCE [LARGE SCALE GENOMIC DNA]</scope>
    <source>
        <strain evidence="7">cv. MD2</strain>
        <tissue evidence="6">Leaf</tissue>
    </source>
</reference>
<keyword evidence="4" id="KW-1133">Transmembrane helix</keyword>
<dbReference type="STRING" id="4615.A0A199VQE2"/>
<evidence type="ECO:0000256" key="1">
    <source>
        <dbReference type="ARBA" id="ARBA00004167"/>
    </source>
</evidence>
<protein>
    <submittedName>
        <fullName evidence="6">Cytochrome P450 89A2</fullName>
    </submittedName>
</protein>
<dbReference type="AlphaFoldDB" id="A0A199VQE2"/>
<evidence type="ECO:0000256" key="4">
    <source>
        <dbReference type="ARBA" id="ARBA00022989"/>
    </source>
</evidence>
<gene>
    <name evidence="6" type="ORF">ACMD2_22919</name>
</gene>
<evidence type="ECO:0000313" key="7">
    <source>
        <dbReference type="Proteomes" id="UP000092600"/>
    </source>
</evidence>
<keyword evidence="3" id="KW-0479">Metal-binding</keyword>
<sequence length="135" mass="15327">MVREKDLLRRIAVSEGGWCWRAGADSTHRGHFVLPNTVLEKAEFEGYQIPKGVAVTFAVTKIGWDGVVWTKPMEFRPERFLERGGKRGRGRDGHNQGPRKVRMIAVQAEAEDFPTIGLALLKLEYFVANLVKEFE</sequence>
<dbReference type="PANTHER" id="PTHR24298">
    <property type="entry name" value="FLAVONOID 3'-MONOOXYGENASE-RELATED"/>
    <property type="match status" value="1"/>
</dbReference>
<evidence type="ECO:0000313" key="6">
    <source>
        <dbReference type="EMBL" id="OAY78925.1"/>
    </source>
</evidence>
<dbReference type="GO" id="GO:0016020">
    <property type="term" value="C:membrane"/>
    <property type="evidence" value="ECO:0007669"/>
    <property type="project" value="UniProtKB-SubCell"/>
</dbReference>
<comment type="subcellular location">
    <subcellularLocation>
        <location evidence="1">Membrane</location>
        <topology evidence="1">Single-pass membrane protein</topology>
    </subcellularLocation>
</comment>
<name>A0A199VQE2_ANACO</name>
<comment type="caution">
    <text evidence="6">The sequence shown here is derived from an EMBL/GenBank/DDBJ whole genome shotgun (WGS) entry which is preliminary data.</text>
</comment>
<evidence type="ECO:0000256" key="3">
    <source>
        <dbReference type="ARBA" id="ARBA00022723"/>
    </source>
</evidence>
<dbReference type="GO" id="GO:0020037">
    <property type="term" value="F:heme binding"/>
    <property type="evidence" value="ECO:0007669"/>
    <property type="project" value="InterPro"/>
</dbReference>
<dbReference type="GO" id="GO:0005506">
    <property type="term" value="F:iron ion binding"/>
    <property type="evidence" value="ECO:0007669"/>
    <property type="project" value="InterPro"/>
</dbReference>
<organism evidence="6 7">
    <name type="scientific">Ananas comosus</name>
    <name type="common">Pineapple</name>
    <name type="synonym">Ananas ananas</name>
    <dbReference type="NCBI Taxonomy" id="4615"/>
    <lineage>
        <taxon>Eukaryota</taxon>
        <taxon>Viridiplantae</taxon>
        <taxon>Streptophyta</taxon>
        <taxon>Embryophyta</taxon>
        <taxon>Tracheophyta</taxon>
        <taxon>Spermatophyta</taxon>
        <taxon>Magnoliopsida</taxon>
        <taxon>Liliopsida</taxon>
        <taxon>Poales</taxon>
        <taxon>Bromeliaceae</taxon>
        <taxon>Bromelioideae</taxon>
        <taxon>Ananas</taxon>
    </lineage>
</organism>
<dbReference type="GO" id="GO:0016709">
    <property type="term" value="F:oxidoreductase activity, acting on paired donors, with incorporation or reduction of molecular oxygen, NAD(P)H as one donor, and incorporation of one atom of oxygen"/>
    <property type="evidence" value="ECO:0007669"/>
    <property type="project" value="TreeGrafter"/>
</dbReference>
<proteinExistence type="predicted"/>
<dbReference type="InterPro" id="IPR051103">
    <property type="entry name" value="Plant_metabolite_P450s"/>
</dbReference>
<evidence type="ECO:0000256" key="2">
    <source>
        <dbReference type="ARBA" id="ARBA00022692"/>
    </source>
</evidence>